<accession>A0A9P4MNM5</accession>
<dbReference type="EMBL" id="ML994062">
    <property type="protein sequence ID" value="KAF2199674.1"/>
    <property type="molecule type" value="Genomic_DNA"/>
</dbReference>
<name>A0A9P4MNM5_9PLEO</name>
<proteinExistence type="predicted"/>
<evidence type="ECO:0000313" key="2">
    <source>
        <dbReference type="EMBL" id="KAF2199674.1"/>
    </source>
</evidence>
<gene>
    <name evidence="2" type="ORF">GQ43DRAFT_107085</name>
</gene>
<dbReference type="Proteomes" id="UP000799536">
    <property type="component" value="Unassembled WGS sequence"/>
</dbReference>
<evidence type="ECO:0000313" key="3">
    <source>
        <dbReference type="Proteomes" id="UP000799536"/>
    </source>
</evidence>
<evidence type="ECO:0000256" key="1">
    <source>
        <dbReference type="SAM" id="MobiDB-lite"/>
    </source>
</evidence>
<feature type="compositionally biased region" description="Polar residues" evidence="1">
    <location>
        <begin position="152"/>
        <end position="168"/>
    </location>
</feature>
<organism evidence="2 3">
    <name type="scientific">Delitschia confertaspora ATCC 74209</name>
    <dbReference type="NCBI Taxonomy" id="1513339"/>
    <lineage>
        <taxon>Eukaryota</taxon>
        <taxon>Fungi</taxon>
        <taxon>Dikarya</taxon>
        <taxon>Ascomycota</taxon>
        <taxon>Pezizomycotina</taxon>
        <taxon>Dothideomycetes</taxon>
        <taxon>Pleosporomycetidae</taxon>
        <taxon>Pleosporales</taxon>
        <taxon>Delitschiaceae</taxon>
        <taxon>Delitschia</taxon>
    </lineage>
</organism>
<feature type="region of interest" description="Disordered" evidence="1">
    <location>
        <begin position="152"/>
        <end position="182"/>
    </location>
</feature>
<reference evidence="2" key="1">
    <citation type="journal article" date="2020" name="Stud. Mycol.">
        <title>101 Dothideomycetes genomes: a test case for predicting lifestyles and emergence of pathogens.</title>
        <authorList>
            <person name="Haridas S."/>
            <person name="Albert R."/>
            <person name="Binder M."/>
            <person name="Bloem J."/>
            <person name="Labutti K."/>
            <person name="Salamov A."/>
            <person name="Andreopoulos B."/>
            <person name="Baker S."/>
            <person name="Barry K."/>
            <person name="Bills G."/>
            <person name="Bluhm B."/>
            <person name="Cannon C."/>
            <person name="Castanera R."/>
            <person name="Culley D."/>
            <person name="Daum C."/>
            <person name="Ezra D."/>
            <person name="Gonzalez J."/>
            <person name="Henrissat B."/>
            <person name="Kuo A."/>
            <person name="Liang C."/>
            <person name="Lipzen A."/>
            <person name="Lutzoni F."/>
            <person name="Magnuson J."/>
            <person name="Mondo S."/>
            <person name="Nolan M."/>
            <person name="Ohm R."/>
            <person name="Pangilinan J."/>
            <person name="Park H.-J."/>
            <person name="Ramirez L."/>
            <person name="Alfaro M."/>
            <person name="Sun H."/>
            <person name="Tritt A."/>
            <person name="Yoshinaga Y."/>
            <person name="Zwiers L.-H."/>
            <person name="Turgeon B."/>
            <person name="Goodwin S."/>
            <person name="Spatafora J."/>
            <person name="Crous P."/>
            <person name="Grigoriev I."/>
        </authorList>
    </citation>
    <scope>NUCLEOTIDE SEQUENCE</scope>
    <source>
        <strain evidence="2">ATCC 74209</strain>
    </source>
</reference>
<keyword evidence="3" id="KW-1185">Reference proteome</keyword>
<feature type="compositionally biased region" description="Basic and acidic residues" evidence="1">
    <location>
        <begin position="171"/>
        <end position="182"/>
    </location>
</feature>
<comment type="caution">
    <text evidence="2">The sequence shown here is derived from an EMBL/GenBank/DDBJ whole genome shotgun (WGS) entry which is preliminary data.</text>
</comment>
<protein>
    <submittedName>
        <fullName evidence="2">Uncharacterized protein</fullName>
    </submittedName>
</protein>
<sequence length="182" mass="19937">MGGSDAGGVCVTIDDGSNLFVVFNQMRLSCKCTRFLGGSGDGSGDGSGHPAWRYCYSVLMWEGWAEASILQFSLVVKVNPDGQRHMPPKPLSFVLLLFTMQRNATLSPTQLVGRAEKLLGYAMPKHTPPSEHSLIQQQALLHVPSLKPITPTATLQPQKDSYSQSALDTVQHPEFRRGRLKI</sequence>
<dbReference type="AlphaFoldDB" id="A0A9P4MNM5"/>